<feature type="chain" id="PRO_5045774507" description="Secreted protein" evidence="1">
    <location>
        <begin position="20"/>
        <end position="166"/>
    </location>
</feature>
<keyword evidence="1" id="KW-0732">Signal</keyword>
<dbReference type="Proteomes" id="UP001635788">
    <property type="component" value="Unassembled WGS sequence"/>
</dbReference>
<comment type="caution">
    <text evidence="2">The sequence shown here is derived from an EMBL/GenBank/DDBJ whole genome shotgun (WGS) entry which is preliminary data.</text>
</comment>
<evidence type="ECO:0008006" key="4">
    <source>
        <dbReference type="Google" id="ProtNLM"/>
    </source>
</evidence>
<gene>
    <name evidence="2" type="ORF">ACK3FC_03655</name>
</gene>
<dbReference type="PROSITE" id="PS51257">
    <property type="entry name" value="PROKAR_LIPOPROTEIN"/>
    <property type="match status" value="1"/>
</dbReference>
<evidence type="ECO:0000313" key="2">
    <source>
        <dbReference type="EMBL" id="MFN6506354.1"/>
    </source>
</evidence>
<evidence type="ECO:0000256" key="1">
    <source>
        <dbReference type="SAM" id="SignalP"/>
    </source>
</evidence>
<reference evidence="2 3" key="1">
    <citation type="submission" date="2024-12" db="EMBL/GenBank/DDBJ databases">
        <authorList>
            <person name="Alaofin S."/>
            <person name="Velasco D."/>
            <person name="Li D."/>
            <person name="Baldwin T."/>
            <person name="Liu Z."/>
            <person name="Schachterle J.K."/>
        </authorList>
    </citation>
    <scope>NUCLEOTIDE SEQUENCE [LARGE SCALE GENOMIC DNA]</scope>
    <source>
        <strain evidence="2 3">B1</strain>
    </source>
</reference>
<organism evidence="2 3">
    <name type="scientific">Xanthomonas translucens pv. translucens</name>
    <dbReference type="NCBI Taxonomy" id="134875"/>
    <lineage>
        <taxon>Bacteria</taxon>
        <taxon>Pseudomonadati</taxon>
        <taxon>Pseudomonadota</taxon>
        <taxon>Gammaproteobacteria</taxon>
        <taxon>Lysobacterales</taxon>
        <taxon>Lysobacteraceae</taxon>
        <taxon>Xanthomonas</taxon>
        <taxon>Xanthomonas translucens group</taxon>
    </lineage>
</organism>
<evidence type="ECO:0000313" key="3">
    <source>
        <dbReference type="Proteomes" id="UP001635788"/>
    </source>
</evidence>
<dbReference type="RefSeq" id="WP_155646637.1">
    <property type="nucleotide sequence ID" value="NZ_CP064001.1"/>
</dbReference>
<name>A0ABW9KT27_XANCT</name>
<feature type="signal peptide" evidence="1">
    <location>
        <begin position="1"/>
        <end position="19"/>
    </location>
</feature>
<accession>A0ABW9KT27</accession>
<keyword evidence="3" id="KW-1185">Reference proteome</keyword>
<sequence length="166" mass="17797">MLRNLLLVFLFLSSSGCTSPVESSVIDSKQRVSVAADNSSAVKASKKNKDSISIFNNFKKGMSYGDLRKLALTNGWLAKPHSSCKQGVVGAAFEKVCSSNPKRCEACELAPELSECSGDGYCLMEFADADGGKLLAVATYGEIEDVLVTGKDSRLQVTSWEVKSVK</sequence>
<dbReference type="EMBL" id="JBKAMQ010000002">
    <property type="protein sequence ID" value="MFN6506354.1"/>
    <property type="molecule type" value="Genomic_DNA"/>
</dbReference>
<proteinExistence type="predicted"/>
<protein>
    <recommendedName>
        <fullName evidence="4">Secreted protein</fullName>
    </recommendedName>
</protein>